<feature type="transmembrane region" description="Helical" evidence="1">
    <location>
        <begin position="279"/>
        <end position="302"/>
    </location>
</feature>
<keyword evidence="1" id="KW-0472">Membrane</keyword>
<evidence type="ECO:0000313" key="3">
    <source>
        <dbReference type="Proteomes" id="UP000032025"/>
    </source>
</evidence>
<dbReference type="GeneID" id="78529454"/>
<feature type="transmembrane region" description="Helical" evidence="1">
    <location>
        <begin position="61"/>
        <end position="81"/>
    </location>
</feature>
<keyword evidence="3" id="KW-1185">Reference proteome</keyword>
<evidence type="ECO:0000313" key="2">
    <source>
        <dbReference type="EMBL" id="GAN12793.1"/>
    </source>
</evidence>
<feature type="transmembrane region" description="Helical" evidence="1">
    <location>
        <begin position="17"/>
        <end position="41"/>
    </location>
</feature>
<dbReference type="RefSeq" id="WP_007404326.1">
    <property type="nucleotide sequence ID" value="NZ_BBJS01000013.1"/>
</dbReference>
<keyword evidence="1" id="KW-0812">Transmembrane</keyword>
<sequence>MPNGTIPVAPVRPGRTIVALTLIYALTIASCFMVNIIVRHWPIGTATGAAIDQNYWLDNVTWQLLALWWSLLSVVSGGYPFHRIDNGVTRGVVTVAASWVVGWLSAKGIYAVGLDTDWVFPIVGCIYFFLAFFSFAGENWVVAGMPPQRQFFLLLTLIAFLTYAVTHSAIRWIPAWWFPFVEMGSASTLLTYLTRRMRQPGKAFAQIAILFIVVLAFLSVSRMLGLWDAGAPGIGTFWTLGTYSSQIWLLWFMVACSVSYALLIQGYNWPFTLIPMPWGGLLACAFCLLATTLVTKGLFALVGPVFTDMNEALTYGYMGTHWSFVLALLFGFGLDQPYLWRGQKTPGSWEDVD</sequence>
<feature type="transmembrane region" description="Helical" evidence="1">
    <location>
        <begin position="151"/>
        <end position="170"/>
    </location>
</feature>
<proteinExistence type="predicted"/>
<evidence type="ECO:0000256" key="1">
    <source>
        <dbReference type="SAM" id="Phobius"/>
    </source>
</evidence>
<gene>
    <name evidence="2" type="ORF">SP6_13_00450</name>
</gene>
<comment type="caution">
    <text evidence="2">The sequence shown here is derived from an EMBL/GenBank/DDBJ whole genome shotgun (WGS) entry which is preliminary data.</text>
</comment>
<name>A0A0C9NDJ4_SPHPI</name>
<feature type="transmembrane region" description="Helical" evidence="1">
    <location>
        <begin position="247"/>
        <end position="267"/>
    </location>
</feature>
<accession>A0A0C9NDJ4</accession>
<keyword evidence="1" id="KW-1133">Transmembrane helix</keyword>
<feature type="transmembrane region" description="Helical" evidence="1">
    <location>
        <begin position="88"/>
        <end position="106"/>
    </location>
</feature>
<feature type="transmembrane region" description="Helical" evidence="1">
    <location>
        <begin position="207"/>
        <end position="227"/>
    </location>
</feature>
<dbReference type="Proteomes" id="UP000032025">
    <property type="component" value="Unassembled WGS sequence"/>
</dbReference>
<organism evidence="2 3">
    <name type="scientific">Sphingomonas paucimobilis NBRC 13935</name>
    <dbReference type="NCBI Taxonomy" id="1219050"/>
    <lineage>
        <taxon>Bacteria</taxon>
        <taxon>Pseudomonadati</taxon>
        <taxon>Pseudomonadota</taxon>
        <taxon>Alphaproteobacteria</taxon>
        <taxon>Sphingomonadales</taxon>
        <taxon>Sphingomonadaceae</taxon>
        <taxon>Sphingomonas</taxon>
    </lineage>
</organism>
<dbReference type="EMBL" id="BBJS01000013">
    <property type="protein sequence ID" value="GAN12793.1"/>
    <property type="molecule type" value="Genomic_DNA"/>
</dbReference>
<dbReference type="AlphaFoldDB" id="A0A0C9NDJ4"/>
<feature type="transmembrane region" description="Helical" evidence="1">
    <location>
        <begin position="118"/>
        <end position="139"/>
    </location>
</feature>
<feature type="transmembrane region" description="Helical" evidence="1">
    <location>
        <begin position="314"/>
        <end position="334"/>
    </location>
</feature>
<reference evidence="2 3" key="1">
    <citation type="submission" date="2014-08" db="EMBL/GenBank/DDBJ databases">
        <title>Whole genome shotgun sequence of Sphingomonas paucimobilis NBRC 13935.</title>
        <authorList>
            <person name="Hosoyama A."/>
            <person name="Hashimoto M."/>
            <person name="Hosoyama Y."/>
            <person name="Noguchi M."/>
            <person name="Uohara A."/>
            <person name="Ohji S."/>
            <person name="Katano-Makiyama Y."/>
            <person name="Ichikawa N."/>
            <person name="Kimura A."/>
            <person name="Yamazoe A."/>
            <person name="Fujita N."/>
        </authorList>
    </citation>
    <scope>NUCLEOTIDE SEQUENCE [LARGE SCALE GENOMIC DNA]</scope>
    <source>
        <strain evidence="2 3">NBRC 13935</strain>
    </source>
</reference>
<protein>
    <submittedName>
        <fullName evidence="2">DNA, contig: SP613</fullName>
    </submittedName>
</protein>
<feature type="transmembrane region" description="Helical" evidence="1">
    <location>
        <begin position="176"/>
        <end position="195"/>
    </location>
</feature>